<sequence>MTLLRRRHGGADPMPAPGCPLRDLPLLALDLETTGLDPVRGEIVAVGMVPVDGTVVRLDGAWQSLVRPAGGRGVGDSATVHGLTDDTVAAGSALSDVVSRVLGELAGRVLLAHHAAIEVGFLSRACRRVGRDFPDVRVVDTVRLHRRVLGRGRPLGHVGEDELRLGSARAHLGLPPYPDHDALTDALACAELYLAQVEHLGGADGLRLRQVASRVPPSR</sequence>
<dbReference type="OrthoDB" id="190275at2"/>
<organism evidence="5 6">
    <name type="scientific">Ornithinicoccus hortensis</name>
    <dbReference type="NCBI Taxonomy" id="82346"/>
    <lineage>
        <taxon>Bacteria</taxon>
        <taxon>Bacillati</taxon>
        <taxon>Actinomycetota</taxon>
        <taxon>Actinomycetes</taxon>
        <taxon>Micrococcales</taxon>
        <taxon>Intrasporangiaceae</taxon>
        <taxon>Ornithinicoccus</taxon>
    </lineage>
</organism>
<feature type="domain" description="Exonuclease" evidence="4">
    <location>
        <begin position="25"/>
        <end position="202"/>
    </location>
</feature>
<dbReference type="Pfam" id="PF00929">
    <property type="entry name" value="RNase_T"/>
    <property type="match status" value="1"/>
</dbReference>
<keyword evidence="3" id="KW-0269">Exonuclease</keyword>
<dbReference type="InterPro" id="IPR036397">
    <property type="entry name" value="RNaseH_sf"/>
</dbReference>
<dbReference type="SMART" id="SM00479">
    <property type="entry name" value="EXOIII"/>
    <property type="match status" value="1"/>
</dbReference>
<dbReference type="EMBL" id="VFOP01000001">
    <property type="protein sequence ID" value="TQL49917.1"/>
    <property type="molecule type" value="Genomic_DNA"/>
</dbReference>
<protein>
    <submittedName>
        <fullName evidence="5">DNA polymerase III epsilon subunit</fullName>
    </submittedName>
</protein>
<dbReference type="Gene3D" id="3.30.420.10">
    <property type="entry name" value="Ribonuclease H-like superfamily/Ribonuclease H"/>
    <property type="match status" value="1"/>
</dbReference>
<dbReference type="InterPro" id="IPR013520">
    <property type="entry name" value="Ribonucl_H"/>
</dbReference>
<comment type="caution">
    <text evidence="5">The sequence shown here is derived from an EMBL/GenBank/DDBJ whole genome shotgun (WGS) entry which is preliminary data.</text>
</comment>
<dbReference type="GO" id="GO:0003676">
    <property type="term" value="F:nucleic acid binding"/>
    <property type="evidence" value="ECO:0007669"/>
    <property type="project" value="InterPro"/>
</dbReference>
<dbReference type="PANTHER" id="PTHR30231:SF4">
    <property type="entry name" value="PROTEIN NEN2"/>
    <property type="match status" value="1"/>
</dbReference>
<evidence type="ECO:0000259" key="4">
    <source>
        <dbReference type="SMART" id="SM00479"/>
    </source>
</evidence>
<dbReference type="GO" id="GO:0005829">
    <property type="term" value="C:cytosol"/>
    <property type="evidence" value="ECO:0007669"/>
    <property type="project" value="TreeGrafter"/>
</dbReference>
<evidence type="ECO:0000313" key="6">
    <source>
        <dbReference type="Proteomes" id="UP000319516"/>
    </source>
</evidence>
<name>A0A542YPE6_9MICO</name>
<proteinExistence type="predicted"/>
<dbReference type="PANTHER" id="PTHR30231">
    <property type="entry name" value="DNA POLYMERASE III SUBUNIT EPSILON"/>
    <property type="match status" value="1"/>
</dbReference>
<dbReference type="CDD" id="cd06127">
    <property type="entry name" value="DEDDh"/>
    <property type="match status" value="1"/>
</dbReference>
<evidence type="ECO:0000256" key="1">
    <source>
        <dbReference type="ARBA" id="ARBA00022722"/>
    </source>
</evidence>
<dbReference type="Proteomes" id="UP000319516">
    <property type="component" value="Unassembled WGS sequence"/>
</dbReference>
<dbReference type="RefSeq" id="WP_141784122.1">
    <property type="nucleotide sequence ID" value="NZ_BAAAIK010000004.1"/>
</dbReference>
<reference evidence="5 6" key="1">
    <citation type="submission" date="2019-06" db="EMBL/GenBank/DDBJ databases">
        <title>Sequencing the genomes of 1000 actinobacteria strains.</title>
        <authorList>
            <person name="Klenk H.-P."/>
        </authorList>
    </citation>
    <scope>NUCLEOTIDE SEQUENCE [LARGE SCALE GENOMIC DNA]</scope>
    <source>
        <strain evidence="5 6">DSM 12335</strain>
    </source>
</reference>
<keyword evidence="6" id="KW-1185">Reference proteome</keyword>
<keyword evidence="1" id="KW-0540">Nuclease</keyword>
<accession>A0A542YPE6</accession>
<dbReference type="SUPFAM" id="SSF53098">
    <property type="entry name" value="Ribonuclease H-like"/>
    <property type="match status" value="1"/>
</dbReference>
<evidence type="ECO:0000256" key="3">
    <source>
        <dbReference type="ARBA" id="ARBA00022839"/>
    </source>
</evidence>
<dbReference type="GO" id="GO:0008408">
    <property type="term" value="F:3'-5' exonuclease activity"/>
    <property type="evidence" value="ECO:0007669"/>
    <property type="project" value="TreeGrafter"/>
</dbReference>
<dbReference type="AlphaFoldDB" id="A0A542YPE6"/>
<evidence type="ECO:0000256" key="2">
    <source>
        <dbReference type="ARBA" id="ARBA00022801"/>
    </source>
</evidence>
<evidence type="ECO:0000313" key="5">
    <source>
        <dbReference type="EMBL" id="TQL49917.1"/>
    </source>
</evidence>
<keyword evidence="2" id="KW-0378">Hydrolase</keyword>
<gene>
    <name evidence="5" type="ORF">FB467_1014</name>
</gene>
<dbReference type="InterPro" id="IPR012337">
    <property type="entry name" value="RNaseH-like_sf"/>
</dbReference>